<dbReference type="PROSITE" id="PS50262">
    <property type="entry name" value="G_PROTEIN_RECEP_F1_2"/>
    <property type="match status" value="1"/>
</dbReference>
<keyword evidence="2 8" id="KW-0812">Transmembrane</keyword>
<sequence>MSPNMNLTTMNETIESSSCVDATATKIGQTIALSLILPVSLVGNSLVVLIVYKTPTLRKPINYFIANMAISDLLYPIFWQPWFLSSLHAKSWLIGGQLGQALCKFVSFSGSVSTVVSTQNLILIAVDRFGAVVFPLRSPLIRSKLTPFFILATWIVAMAVNSPDLFTFELHQENSGEIYCTERWEKAFGESSSSADFTVASYIVFIYLPVMLLAILYSIIFIKLKTQVHPGEQSTNNQQQRKRRNRNVLQMSIAIVVVFEICWLPHTTYVLIGRYSASSRHFSCGILIFQEVSNVMVHAYCAINPLICFLFSSHYRQALQRLIKCSGG</sequence>
<dbReference type="CDD" id="cd00637">
    <property type="entry name" value="7tm_classA_rhodopsin-like"/>
    <property type="match status" value="1"/>
</dbReference>
<dbReference type="PRINTS" id="PR00237">
    <property type="entry name" value="GPCRRHODOPSN"/>
</dbReference>
<comment type="caution">
    <text evidence="11">The sequence shown here is derived from an EMBL/GenBank/DDBJ whole genome shotgun (WGS) entry which is preliminary data.</text>
</comment>
<evidence type="ECO:0000256" key="7">
    <source>
        <dbReference type="ARBA" id="ARBA00023224"/>
    </source>
</evidence>
<organism evidence="11 12">
    <name type="scientific">Porites lobata</name>
    <dbReference type="NCBI Taxonomy" id="104759"/>
    <lineage>
        <taxon>Eukaryota</taxon>
        <taxon>Metazoa</taxon>
        <taxon>Cnidaria</taxon>
        <taxon>Anthozoa</taxon>
        <taxon>Hexacorallia</taxon>
        <taxon>Scleractinia</taxon>
        <taxon>Fungiina</taxon>
        <taxon>Poritidae</taxon>
        <taxon>Porites</taxon>
    </lineage>
</organism>
<feature type="transmembrane region" description="Helical" evidence="9">
    <location>
        <begin position="248"/>
        <end position="272"/>
    </location>
</feature>
<feature type="transmembrane region" description="Helical" evidence="9">
    <location>
        <begin position="292"/>
        <end position="311"/>
    </location>
</feature>
<evidence type="ECO:0000256" key="4">
    <source>
        <dbReference type="ARBA" id="ARBA00023040"/>
    </source>
</evidence>
<dbReference type="PANTHER" id="PTHR24243">
    <property type="entry name" value="G-PROTEIN COUPLED RECEPTOR"/>
    <property type="match status" value="1"/>
</dbReference>
<comment type="subcellular location">
    <subcellularLocation>
        <location evidence="1">Membrane</location>
        <topology evidence="1">Multi-pass membrane protein</topology>
    </subcellularLocation>
</comment>
<feature type="transmembrane region" description="Helical" evidence="9">
    <location>
        <begin position="64"/>
        <end position="85"/>
    </location>
</feature>
<evidence type="ECO:0000256" key="1">
    <source>
        <dbReference type="ARBA" id="ARBA00004141"/>
    </source>
</evidence>
<dbReference type="PANTHER" id="PTHR24243:SF208">
    <property type="entry name" value="PYROKININ-1 RECEPTOR"/>
    <property type="match status" value="1"/>
</dbReference>
<evidence type="ECO:0000313" key="12">
    <source>
        <dbReference type="Proteomes" id="UP001159405"/>
    </source>
</evidence>
<evidence type="ECO:0000256" key="2">
    <source>
        <dbReference type="ARBA" id="ARBA00022692"/>
    </source>
</evidence>
<keyword evidence="3 9" id="KW-1133">Transmembrane helix</keyword>
<evidence type="ECO:0000313" key="11">
    <source>
        <dbReference type="EMBL" id="CAH3147931.1"/>
    </source>
</evidence>
<evidence type="ECO:0000259" key="10">
    <source>
        <dbReference type="PROSITE" id="PS50262"/>
    </source>
</evidence>
<dbReference type="Gene3D" id="1.20.1070.10">
    <property type="entry name" value="Rhodopsin 7-helix transmembrane proteins"/>
    <property type="match status" value="1"/>
</dbReference>
<dbReference type="SUPFAM" id="SSF81321">
    <property type="entry name" value="Family A G protein-coupled receptor-like"/>
    <property type="match status" value="1"/>
</dbReference>
<evidence type="ECO:0000256" key="5">
    <source>
        <dbReference type="ARBA" id="ARBA00023136"/>
    </source>
</evidence>
<evidence type="ECO:0000256" key="9">
    <source>
        <dbReference type="SAM" id="Phobius"/>
    </source>
</evidence>
<dbReference type="SMART" id="SM01381">
    <property type="entry name" value="7TM_GPCR_Srsx"/>
    <property type="match status" value="1"/>
</dbReference>
<keyword evidence="6 8" id="KW-0675">Receptor</keyword>
<feature type="transmembrane region" description="Helical" evidence="9">
    <location>
        <begin position="199"/>
        <end position="222"/>
    </location>
</feature>
<dbReference type="InterPro" id="IPR000276">
    <property type="entry name" value="GPCR_Rhodpsn"/>
</dbReference>
<evidence type="ECO:0000256" key="3">
    <source>
        <dbReference type="ARBA" id="ARBA00022989"/>
    </source>
</evidence>
<dbReference type="InterPro" id="IPR017452">
    <property type="entry name" value="GPCR_Rhodpsn_7TM"/>
</dbReference>
<feature type="domain" description="G-protein coupled receptors family 1 profile" evidence="10">
    <location>
        <begin position="43"/>
        <end position="308"/>
    </location>
</feature>
<accession>A0ABN8PSS2</accession>
<dbReference type="Proteomes" id="UP001159405">
    <property type="component" value="Unassembled WGS sequence"/>
</dbReference>
<dbReference type="EMBL" id="CALNXK010000082">
    <property type="protein sequence ID" value="CAH3147931.1"/>
    <property type="molecule type" value="Genomic_DNA"/>
</dbReference>
<keyword evidence="7 8" id="KW-0807">Transducer</keyword>
<evidence type="ECO:0000256" key="6">
    <source>
        <dbReference type="ARBA" id="ARBA00023170"/>
    </source>
</evidence>
<name>A0ABN8PSS2_9CNID</name>
<evidence type="ECO:0000256" key="8">
    <source>
        <dbReference type="RuleBase" id="RU000688"/>
    </source>
</evidence>
<gene>
    <name evidence="11" type="ORF">PLOB_00046354</name>
</gene>
<feature type="transmembrane region" description="Helical" evidence="9">
    <location>
        <begin position="31"/>
        <end position="52"/>
    </location>
</feature>
<dbReference type="PROSITE" id="PS00237">
    <property type="entry name" value="G_PROTEIN_RECEP_F1_1"/>
    <property type="match status" value="1"/>
</dbReference>
<reference evidence="11 12" key="1">
    <citation type="submission" date="2022-05" db="EMBL/GenBank/DDBJ databases">
        <authorList>
            <consortium name="Genoscope - CEA"/>
            <person name="William W."/>
        </authorList>
    </citation>
    <scope>NUCLEOTIDE SEQUENCE [LARGE SCALE GENOMIC DNA]</scope>
</reference>
<comment type="similarity">
    <text evidence="8">Belongs to the G-protein coupled receptor 1 family.</text>
</comment>
<keyword evidence="5 9" id="KW-0472">Membrane</keyword>
<proteinExistence type="inferred from homology"/>
<protein>
    <recommendedName>
        <fullName evidence="10">G-protein coupled receptors family 1 profile domain-containing protein</fullName>
    </recommendedName>
</protein>
<keyword evidence="4 8" id="KW-0297">G-protein coupled receptor</keyword>
<keyword evidence="12" id="KW-1185">Reference proteome</keyword>
<dbReference type="Pfam" id="PF00001">
    <property type="entry name" value="7tm_1"/>
    <property type="match status" value="1"/>
</dbReference>